<dbReference type="EMBL" id="LBSV01000018">
    <property type="protein sequence ID" value="KKQ24169.1"/>
    <property type="molecule type" value="Genomic_DNA"/>
</dbReference>
<dbReference type="SUPFAM" id="SSF143422">
    <property type="entry name" value="Transposase IS200-like"/>
    <property type="match status" value="1"/>
</dbReference>
<protein>
    <recommendedName>
        <fullName evidence="1">Transposase IS200-like domain-containing protein</fullName>
    </recommendedName>
</protein>
<dbReference type="AlphaFoldDB" id="A0A0G0IJ07"/>
<comment type="caution">
    <text evidence="2">The sequence shown here is derived from an EMBL/GenBank/DDBJ whole genome shotgun (WGS) entry which is preliminary data.</text>
</comment>
<gene>
    <name evidence="2" type="ORF">US40_C0018G0021</name>
</gene>
<dbReference type="GO" id="GO:0003677">
    <property type="term" value="F:DNA binding"/>
    <property type="evidence" value="ECO:0007669"/>
    <property type="project" value="InterPro"/>
</dbReference>
<dbReference type="GO" id="GO:0004803">
    <property type="term" value="F:transposase activity"/>
    <property type="evidence" value="ECO:0007669"/>
    <property type="project" value="InterPro"/>
</dbReference>
<dbReference type="SMART" id="SM01321">
    <property type="entry name" value="Y1_Tnp"/>
    <property type="match status" value="1"/>
</dbReference>
<dbReference type="InterPro" id="IPR002686">
    <property type="entry name" value="Transposase_17"/>
</dbReference>
<evidence type="ECO:0000259" key="1">
    <source>
        <dbReference type="SMART" id="SM01321"/>
    </source>
</evidence>
<evidence type="ECO:0000313" key="3">
    <source>
        <dbReference type="Proteomes" id="UP000034917"/>
    </source>
</evidence>
<dbReference type="PANTHER" id="PTHR34322">
    <property type="entry name" value="TRANSPOSASE, Y1_TNP DOMAIN-CONTAINING"/>
    <property type="match status" value="1"/>
</dbReference>
<dbReference type="Proteomes" id="UP000034917">
    <property type="component" value="Unassembled WGS sequence"/>
</dbReference>
<proteinExistence type="predicted"/>
<reference evidence="2 3" key="1">
    <citation type="journal article" date="2015" name="Nature">
        <title>rRNA introns, odd ribosomes, and small enigmatic genomes across a large radiation of phyla.</title>
        <authorList>
            <person name="Brown C.T."/>
            <person name="Hug L.A."/>
            <person name="Thomas B.C."/>
            <person name="Sharon I."/>
            <person name="Castelle C.J."/>
            <person name="Singh A."/>
            <person name="Wilkins M.J."/>
            <person name="Williams K.H."/>
            <person name="Banfield J.F."/>
        </authorList>
    </citation>
    <scope>NUCLEOTIDE SEQUENCE [LARGE SCALE GENOMIC DNA]</scope>
</reference>
<dbReference type="Pfam" id="PF01797">
    <property type="entry name" value="Y1_Tnp"/>
    <property type="match status" value="1"/>
</dbReference>
<organism evidence="2 3">
    <name type="scientific">Candidatus Roizmanbacteria bacterium GW2011_GWC2_37_13</name>
    <dbReference type="NCBI Taxonomy" id="1618486"/>
    <lineage>
        <taxon>Bacteria</taxon>
        <taxon>Candidatus Roizmaniibacteriota</taxon>
    </lineage>
</organism>
<sequence>MKHKLLNPKQESIEKIRNNNNLTEEEKNKRVSKLLCLNNFFEKIEILCYVLMPNHFHFLLKQINKTDMKFFIKSILTKYSQYFNKKYKRVGHVFQDRYKAILMDKEEYLLHLSRYIHQNAKDILKNNQKLVNYPWSSYSKYISGVGPKWLKKEYVLSYFKSIQGYGFSSYQGFVEGYKEKSEVEDDDIFKKLLLD</sequence>
<name>A0A0G0IJ07_9BACT</name>
<dbReference type="PANTHER" id="PTHR34322:SF2">
    <property type="entry name" value="TRANSPOSASE IS200-LIKE DOMAIN-CONTAINING PROTEIN"/>
    <property type="match status" value="1"/>
</dbReference>
<feature type="domain" description="Transposase IS200-like" evidence="1">
    <location>
        <begin position="13"/>
        <end position="119"/>
    </location>
</feature>
<dbReference type="Gene3D" id="3.30.70.1290">
    <property type="entry name" value="Transposase IS200-like"/>
    <property type="match status" value="1"/>
</dbReference>
<evidence type="ECO:0000313" key="2">
    <source>
        <dbReference type="EMBL" id="KKQ24169.1"/>
    </source>
</evidence>
<dbReference type="GO" id="GO:0006313">
    <property type="term" value="P:DNA transposition"/>
    <property type="evidence" value="ECO:0007669"/>
    <property type="project" value="InterPro"/>
</dbReference>
<accession>A0A0G0IJ07</accession>
<dbReference type="InterPro" id="IPR036515">
    <property type="entry name" value="Transposase_17_sf"/>
</dbReference>